<reference evidence="2 3" key="1">
    <citation type="journal article" date="2012" name="J. Bacteriol.">
        <title>Draft Genome Sequence of Mesorhizobium alhagi CCNWXJ12-2T, a Novel Salt-Resistant Species Isolated from the Desert of Northwestern China.</title>
        <authorList>
            <person name="Zhou M."/>
            <person name="Chen W."/>
            <person name="Chen H."/>
            <person name="Wei G."/>
        </authorList>
    </citation>
    <scope>NUCLEOTIDE SEQUENCE [LARGE SCALE GENOMIC DNA]</scope>
    <source>
        <strain evidence="2 3">CCNWXJ12-2</strain>
    </source>
</reference>
<dbReference type="EMBL" id="AHAM01000078">
    <property type="protein sequence ID" value="EHK57197.1"/>
    <property type="molecule type" value="Genomic_DNA"/>
</dbReference>
<name>H0HQ07_9HYPH</name>
<evidence type="ECO:0000259" key="1">
    <source>
        <dbReference type="PROSITE" id="PS50943"/>
    </source>
</evidence>
<dbReference type="Gene3D" id="1.10.260.40">
    <property type="entry name" value="lambda repressor-like DNA-binding domains"/>
    <property type="match status" value="1"/>
</dbReference>
<dbReference type="InterPro" id="IPR001387">
    <property type="entry name" value="Cro/C1-type_HTH"/>
</dbReference>
<feature type="domain" description="HTH cro/C1-type" evidence="1">
    <location>
        <begin position="20"/>
        <end position="74"/>
    </location>
</feature>
<evidence type="ECO:0000313" key="3">
    <source>
        <dbReference type="Proteomes" id="UP000003250"/>
    </source>
</evidence>
<dbReference type="RefSeq" id="WP_008835868.1">
    <property type="nucleotide sequence ID" value="NZ_AHAM01000078.1"/>
</dbReference>
<dbReference type="AlphaFoldDB" id="H0HQ07"/>
<keyword evidence="3" id="KW-1185">Reference proteome</keyword>
<dbReference type="PROSITE" id="PS50943">
    <property type="entry name" value="HTH_CROC1"/>
    <property type="match status" value="1"/>
</dbReference>
<dbReference type="Proteomes" id="UP000003250">
    <property type="component" value="Unassembled WGS sequence"/>
</dbReference>
<dbReference type="SMART" id="SM00530">
    <property type="entry name" value="HTH_XRE"/>
    <property type="match status" value="1"/>
</dbReference>
<organism evidence="2 3">
    <name type="scientific">Mesorhizobium alhagi CCNWXJ12-2</name>
    <dbReference type="NCBI Taxonomy" id="1107882"/>
    <lineage>
        <taxon>Bacteria</taxon>
        <taxon>Pseudomonadati</taxon>
        <taxon>Pseudomonadota</taxon>
        <taxon>Alphaproteobacteria</taxon>
        <taxon>Hyphomicrobiales</taxon>
        <taxon>Phyllobacteriaceae</taxon>
        <taxon>Allomesorhizobium</taxon>
    </lineage>
</organism>
<dbReference type="InterPro" id="IPR010982">
    <property type="entry name" value="Lambda_DNA-bd_dom_sf"/>
</dbReference>
<dbReference type="GO" id="GO:0003677">
    <property type="term" value="F:DNA binding"/>
    <property type="evidence" value="ECO:0007669"/>
    <property type="project" value="InterPro"/>
</dbReference>
<accession>H0HQ07</accession>
<sequence length="136" mass="14844">MVLQTNRVDLGSEDTLGGRMSYARELAELDMSEAAQRLGVMTSTWKAWECDRDSPRANRLFMMAGILGVTPVWLLAGRGPGPVETSLSQRSDSLTTQLESALADAAASQQRIQQIGELMRIQSQAENPKKPLVPNA</sequence>
<proteinExistence type="predicted"/>
<dbReference type="SUPFAM" id="SSF47413">
    <property type="entry name" value="lambda repressor-like DNA-binding domains"/>
    <property type="match status" value="1"/>
</dbReference>
<gene>
    <name evidence="2" type="ORF">MAXJ12_11187</name>
</gene>
<dbReference type="CDD" id="cd00093">
    <property type="entry name" value="HTH_XRE"/>
    <property type="match status" value="1"/>
</dbReference>
<protein>
    <submittedName>
        <fullName evidence="2">Transcription regulator protein</fullName>
    </submittedName>
</protein>
<evidence type="ECO:0000313" key="2">
    <source>
        <dbReference type="EMBL" id="EHK57197.1"/>
    </source>
</evidence>